<accession>A0A5C8KKD8</accession>
<keyword evidence="3" id="KW-0238">DNA-binding</keyword>
<evidence type="ECO:0000256" key="4">
    <source>
        <dbReference type="ARBA" id="ARBA00023163"/>
    </source>
</evidence>
<name>A0A5C8KKD8_9GAMM</name>
<dbReference type="OrthoDB" id="279010at2"/>
<dbReference type="GO" id="GO:0045892">
    <property type="term" value="P:negative regulation of DNA-templated transcription"/>
    <property type="evidence" value="ECO:0007669"/>
    <property type="project" value="InterPro"/>
</dbReference>
<evidence type="ECO:0000313" key="5">
    <source>
        <dbReference type="EMBL" id="TXK59627.1"/>
    </source>
</evidence>
<keyword evidence="2" id="KW-0805">Transcription regulation</keyword>
<keyword evidence="4" id="KW-0804">Transcription</keyword>
<sequence length="140" mass="15085">MHYSCSVPCRPGARPCSSPFPPRERQIVDVLYANGQATVAEVREALDVELSEQAVRAMLTRLEAKGVVKRKASARGQLFLPAVPKAAATRSALDKVVKVFFDGSPTSAASALLGMSESLDEAQLDELQKMIEQARKGARS</sequence>
<proteinExistence type="inferred from homology"/>
<comment type="similarity">
    <text evidence="1">Belongs to the BlaI transcriptional regulatory family.</text>
</comment>
<comment type="caution">
    <text evidence="5">The sequence shown here is derived from an EMBL/GenBank/DDBJ whole genome shotgun (WGS) entry which is preliminary data.</text>
</comment>
<dbReference type="Gene3D" id="1.10.10.10">
    <property type="entry name" value="Winged helix-like DNA-binding domain superfamily/Winged helix DNA-binding domain"/>
    <property type="match status" value="1"/>
</dbReference>
<dbReference type="InterPro" id="IPR036388">
    <property type="entry name" value="WH-like_DNA-bd_sf"/>
</dbReference>
<keyword evidence="6" id="KW-1185">Reference proteome</keyword>
<evidence type="ECO:0000313" key="6">
    <source>
        <dbReference type="Proteomes" id="UP000321248"/>
    </source>
</evidence>
<dbReference type="Pfam" id="PF03965">
    <property type="entry name" value="Penicillinase_R"/>
    <property type="match status" value="1"/>
</dbReference>
<dbReference type="AlphaFoldDB" id="A0A5C8KKD8"/>
<evidence type="ECO:0000256" key="1">
    <source>
        <dbReference type="ARBA" id="ARBA00011046"/>
    </source>
</evidence>
<reference evidence="5 6" key="1">
    <citation type="submission" date="2019-08" db="EMBL/GenBank/DDBJ databases">
        <authorList>
            <person name="Karlyshev A.V."/>
        </authorList>
    </citation>
    <scope>NUCLEOTIDE SEQUENCE [LARGE SCALE GENOMIC DNA]</scope>
    <source>
        <strain evidence="5 6">Alg18-2.2</strain>
    </source>
</reference>
<dbReference type="RefSeq" id="WP_147892532.1">
    <property type="nucleotide sequence ID" value="NZ_VRTS01000012.1"/>
</dbReference>
<dbReference type="SUPFAM" id="SSF46785">
    <property type="entry name" value="Winged helix' DNA-binding domain"/>
    <property type="match status" value="1"/>
</dbReference>
<dbReference type="GO" id="GO:0003677">
    <property type="term" value="F:DNA binding"/>
    <property type="evidence" value="ECO:0007669"/>
    <property type="project" value="UniProtKB-KW"/>
</dbReference>
<dbReference type="Proteomes" id="UP000321248">
    <property type="component" value="Unassembled WGS sequence"/>
</dbReference>
<dbReference type="EMBL" id="VRTS01000012">
    <property type="protein sequence ID" value="TXK59627.1"/>
    <property type="molecule type" value="Genomic_DNA"/>
</dbReference>
<evidence type="ECO:0000256" key="2">
    <source>
        <dbReference type="ARBA" id="ARBA00023015"/>
    </source>
</evidence>
<evidence type="ECO:0000256" key="3">
    <source>
        <dbReference type="ARBA" id="ARBA00023125"/>
    </source>
</evidence>
<gene>
    <name evidence="5" type="ORF">FU658_13350</name>
</gene>
<dbReference type="InterPro" id="IPR036390">
    <property type="entry name" value="WH_DNA-bd_sf"/>
</dbReference>
<organism evidence="5 6">
    <name type="scientific">Alkalisalibacterium limincola</name>
    <dbReference type="NCBI Taxonomy" id="2699169"/>
    <lineage>
        <taxon>Bacteria</taxon>
        <taxon>Pseudomonadati</taxon>
        <taxon>Pseudomonadota</taxon>
        <taxon>Gammaproteobacteria</taxon>
        <taxon>Lysobacterales</taxon>
        <taxon>Lysobacteraceae</taxon>
        <taxon>Alkalisalibacterium</taxon>
    </lineage>
</organism>
<protein>
    <submittedName>
        <fullName evidence="5">BlaI/MecI/CopY family transcriptional regulator</fullName>
    </submittedName>
</protein>
<dbReference type="InterPro" id="IPR005650">
    <property type="entry name" value="BlaI_family"/>
</dbReference>